<feature type="domain" description="Glycosyl hydrolase family 92 N-terminal" evidence="3">
    <location>
        <begin position="41"/>
        <end position="288"/>
    </location>
</feature>
<dbReference type="Pfam" id="PF07971">
    <property type="entry name" value="Glyco_hydro_92"/>
    <property type="match status" value="2"/>
</dbReference>
<name>A0A5M9JVB3_MONFR</name>
<feature type="domain" description="Glycosyl hydrolase family 92" evidence="2">
    <location>
        <begin position="294"/>
        <end position="567"/>
    </location>
</feature>
<dbReference type="GO" id="GO:0000224">
    <property type="term" value="F:peptide-N4-(N-acetyl-beta-glucosaminyl)asparagine amidase activity"/>
    <property type="evidence" value="ECO:0007669"/>
    <property type="project" value="TreeGrafter"/>
</dbReference>
<reference evidence="4 5" key="1">
    <citation type="submission" date="2019-06" db="EMBL/GenBank/DDBJ databases">
        <title>Genome Sequence of the Brown Rot Fungal Pathogen Monilinia fructicola.</title>
        <authorList>
            <person name="De Miccolis Angelini R.M."/>
            <person name="Landi L."/>
            <person name="Abate D."/>
            <person name="Pollastro S."/>
            <person name="Romanazzi G."/>
            <person name="Faretra F."/>
        </authorList>
    </citation>
    <scope>NUCLEOTIDE SEQUENCE [LARGE SCALE GENOMIC DNA]</scope>
    <source>
        <strain evidence="4 5">Mfrc123</strain>
    </source>
</reference>
<dbReference type="GO" id="GO:0005634">
    <property type="term" value="C:nucleus"/>
    <property type="evidence" value="ECO:0007669"/>
    <property type="project" value="TreeGrafter"/>
</dbReference>
<gene>
    <name evidence="4" type="ORF">EYC84_003165</name>
</gene>
<dbReference type="GO" id="GO:0030246">
    <property type="term" value="F:carbohydrate binding"/>
    <property type="evidence" value="ECO:0007669"/>
    <property type="project" value="InterPro"/>
</dbReference>
<evidence type="ECO:0008006" key="6">
    <source>
        <dbReference type="Google" id="ProtNLM"/>
    </source>
</evidence>
<dbReference type="Gene3D" id="2.70.98.10">
    <property type="match status" value="1"/>
</dbReference>
<dbReference type="FunFam" id="3.30.2080.10:FF:000001">
    <property type="entry name" value="Alpha-1,2-mannosidase subfamily"/>
    <property type="match status" value="1"/>
</dbReference>
<comment type="caution">
    <text evidence="4">The sequence shown here is derived from an EMBL/GenBank/DDBJ whole genome shotgun (WGS) entry which is preliminary data.</text>
</comment>
<dbReference type="InterPro" id="IPR014718">
    <property type="entry name" value="GH-type_carb-bd"/>
</dbReference>
<feature type="domain" description="Glycosyl hydrolase family 92" evidence="2">
    <location>
        <begin position="580"/>
        <end position="709"/>
    </location>
</feature>
<dbReference type="Proteomes" id="UP000322873">
    <property type="component" value="Unassembled WGS sequence"/>
</dbReference>
<dbReference type="FunFam" id="2.70.98.10:FF:000010">
    <property type="entry name" value="Alpha-1,2-mannosidase family protein"/>
    <property type="match status" value="1"/>
</dbReference>
<dbReference type="EMBL" id="VICG01000004">
    <property type="protein sequence ID" value="KAA8572560.1"/>
    <property type="molecule type" value="Genomic_DNA"/>
</dbReference>
<dbReference type="FunFam" id="1.20.1050.60:FF:000005">
    <property type="entry name" value="Alpha-1,2-mannosidase family protein"/>
    <property type="match status" value="1"/>
</dbReference>
<accession>A0A5M9JVB3</accession>
<evidence type="ECO:0000313" key="4">
    <source>
        <dbReference type="EMBL" id="KAA8572560.1"/>
    </source>
</evidence>
<dbReference type="SUPFAM" id="SSF48208">
    <property type="entry name" value="Six-hairpin glycosidases"/>
    <property type="match status" value="1"/>
</dbReference>
<evidence type="ECO:0000256" key="1">
    <source>
        <dbReference type="SAM" id="SignalP"/>
    </source>
</evidence>
<proteinExistence type="predicted"/>
<dbReference type="Gene3D" id="1.20.1050.60">
    <property type="entry name" value="alpha-1,2-mannosidase"/>
    <property type="match status" value="1"/>
</dbReference>
<dbReference type="GO" id="GO:0006516">
    <property type="term" value="P:glycoprotein catabolic process"/>
    <property type="evidence" value="ECO:0007669"/>
    <property type="project" value="TreeGrafter"/>
</dbReference>
<dbReference type="Pfam" id="PF17678">
    <property type="entry name" value="Glyco_hydro_92N"/>
    <property type="match status" value="1"/>
</dbReference>
<dbReference type="PANTHER" id="PTHR12143:SF23">
    <property type="entry name" value="PUTATIVE-RELATED"/>
    <property type="match status" value="1"/>
</dbReference>
<keyword evidence="1" id="KW-0732">Signal</keyword>
<evidence type="ECO:0000259" key="2">
    <source>
        <dbReference type="Pfam" id="PF07971"/>
    </source>
</evidence>
<organism evidence="4 5">
    <name type="scientific">Monilinia fructicola</name>
    <name type="common">Brown rot fungus</name>
    <name type="synonym">Ciboria fructicola</name>
    <dbReference type="NCBI Taxonomy" id="38448"/>
    <lineage>
        <taxon>Eukaryota</taxon>
        <taxon>Fungi</taxon>
        <taxon>Dikarya</taxon>
        <taxon>Ascomycota</taxon>
        <taxon>Pezizomycotina</taxon>
        <taxon>Leotiomycetes</taxon>
        <taxon>Helotiales</taxon>
        <taxon>Sclerotiniaceae</taxon>
        <taxon>Monilinia</taxon>
    </lineage>
</organism>
<dbReference type="InterPro" id="IPR041371">
    <property type="entry name" value="GH92_N"/>
</dbReference>
<dbReference type="Gene3D" id="3.30.2080.10">
    <property type="entry name" value="GH92 mannosidase domain"/>
    <property type="match status" value="1"/>
</dbReference>
<feature type="signal peptide" evidence="1">
    <location>
        <begin position="1"/>
        <end position="21"/>
    </location>
</feature>
<dbReference type="InterPro" id="IPR008928">
    <property type="entry name" value="6-hairpin_glycosidase_sf"/>
</dbReference>
<feature type="chain" id="PRO_5024384825" description="Glycosyl hydrolase family 92 domain-containing protein" evidence="1">
    <location>
        <begin position="22"/>
        <end position="732"/>
    </location>
</feature>
<evidence type="ECO:0000259" key="3">
    <source>
        <dbReference type="Pfam" id="PF17678"/>
    </source>
</evidence>
<protein>
    <recommendedName>
        <fullName evidence="6">Glycosyl hydrolase family 92 domain-containing protein</fullName>
    </recommendedName>
</protein>
<dbReference type="AlphaFoldDB" id="A0A5M9JVB3"/>
<dbReference type="InterPro" id="IPR012939">
    <property type="entry name" value="Glyco_hydro_92"/>
</dbReference>
<dbReference type="InterPro" id="IPR050883">
    <property type="entry name" value="PNGase"/>
</dbReference>
<dbReference type="GO" id="GO:0005829">
    <property type="term" value="C:cytosol"/>
    <property type="evidence" value="ECO:0007669"/>
    <property type="project" value="TreeGrafter"/>
</dbReference>
<sequence>MIYKQYFGAFIVSFLSSPVVAQWNTTNPTSKNSSSSDPLQYVNQFIGTDNGGNVFAGATLPYGMAKAVADVDGQNTAGFSTDGSNVTGFSHMHDSGTGGNPSMGNFPLFPQYCPDDVIDNCQFLITDRATPYFLDSVVATPGYFGLSLVNGIYAEMSVSEHAALYHFKFPAQASSTGAALSPLILLDLTDLNASRQNATISIADDGRIKANGTFIPSFGSGSFMSYVCVDFSGASILDTGIWVNNRAGTEPKELFVTRGINLFYIQAGGFVRFNTPTNGTVNARVGVSLVSSDKACQNAENEIPDWDFAGLKKRAEDVWREKLSIVTVETGNSSDTSLLTNFYSSIYRTMMSPQNYTGENPLWESTEPYFDSFYCMWDAFRSQLPFLTIIDPSSLSEMIRSLLDTYKHIGWLPDCRMSLCKGFTQGGSNADNVITDAYVKNLTGINWQLAYEAVVNDAENEPLDWSNEGRGGLVSWKALNYIPYLDYDYLGFGTNSRSISRTLEYSYNDFCISTLGKGLGRPEYTKYLQRATNWKNLWKEDQTSYINRVDTGFTGFFQPKYQNGTWGYQDPILCSPLDSFFFLYHYAARPALSASRAHSYIPSYFNASTTGLPGNDDTGAMASFAAFSMMGFFPNPGQNVYLIIPPFFEAVSFTNANGKKSTMRNLGWDGGVKNIYVQSAWVDGVRWNRSWIGHEFFTEGKTLELVLGDTESDWGTREEDLPPSMNIGNVRF</sequence>
<dbReference type="GO" id="GO:0005975">
    <property type="term" value="P:carbohydrate metabolic process"/>
    <property type="evidence" value="ECO:0007669"/>
    <property type="project" value="InterPro"/>
</dbReference>
<keyword evidence="5" id="KW-1185">Reference proteome</keyword>
<evidence type="ECO:0000313" key="5">
    <source>
        <dbReference type="Proteomes" id="UP000322873"/>
    </source>
</evidence>
<dbReference type="VEuPathDB" id="FungiDB:MFRU_003g02470"/>
<dbReference type="PANTHER" id="PTHR12143">
    <property type="entry name" value="PEPTIDE N-GLYCANASE PNGASE -RELATED"/>
    <property type="match status" value="1"/>
</dbReference>